<dbReference type="Proteomes" id="UP000474104">
    <property type="component" value="Unassembled WGS sequence"/>
</dbReference>
<gene>
    <name evidence="2" type="ORF">FMM80_16155</name>
</gene>
<protein>
    <recommendedName>
        <fullName evidence="4">Lactococcin 972 family bacteriocin</fullName>
    </recommendedName>
</protein>
<evidence type="ECO:0008006" key="4">
    <source>
        <dbReference type="Google" id="ProtNLM"/>
    </source>
</evidence>
<proteinExistence type="predicted"/>
<organism evidence="2 3">
    <name type="scientific">Schaedlerella arabinosiphila</name>
    <dbReference type="NCBI Taxonomy" id="2044587"/>
    <lineage>
        <taxon>Bacteria</taxon>
        <taxon>Bacillati</taxon>
        <taxon>Bacillota</taxon>
        <taxon>Clostridia</taxon>
        <taxon>Lachnospirales</taxon>
        <taxon>Lachnospiraceae</taxon>
        <taxon>Schaedlerella</taxon>
    </lineage>
</organism>
<dbReference type="AlphaFoldDB" id="A0A9X5C9A3"/>
<dbReference type="EMBL" id="VIRB01000101">
    <property type="protein sequence ID" value="NDO70100.1"/>
    <property type="molecule type" value="Genomic_DNA"/>
</dbReference>
<accession>A0A9X5C9A3</accession>
<evidence type="ECO:0000256" key="1">
    <source>
        <dbReference type="SAM" id="SignalP"/>
    </source>
</evidence>
<reference evidence="2 3" key="1">
    <citation type="submission" date="2019-07" db="EMBL/GenBank/DDBJ databases">
        <title>Draft genome sequences of 15 bacterial species constituting the stable defined intestinal microbiota of the GM15 gnotobiotic mouse model.</title>
        <authorList>
            <person name="Elie C."/>
            <person name="Mathieu A."/>
            <person name="Saliou A."/>
            <person name="Darnaud M."/>
            <person name="Leulier F."/>
            <person name="Tamellini A."/>
        </authorList>
    </citation>
    <scope>NUCLEOTIDE SEQUENCE [LARGE SCALE GENOMIC DNA]</scope>
    <source>
        <strain evidence="3">ASF 502</strain>
    </source>
</reference>
<evidence type="ECO:0000313" key="3">
    <source>
        <dbReference type="Proteomes" id="UP000474104"/>
    </source>
</evidence>
<feature type="signal peptide" evidence="1">
    <location>
        <begin position="1"/>
        <end position="25"/>
    </location>
</feature>
<evidence type="ECO:0000313" key="2">
    <source>
        <dbReference type="EMBL" id="NDO70100.1"/>
    </source>
</evidence>
<feature type="chain" id="PRO_5040959558" description="Lactococcin 972 family bacteriocin" evidence="1">
    <location>
        <begin position="26"/>
        <end position="114"/>
    </location>
</feature>
<name>A0A9X5C9A3_9FIRM</name>
<dbReference type="OrthoDB" id="2058870at2"/>
<dbReference type="RefSeq" id="WP_004077652.1">
    <property type="nucleotide sequence ID" value="NZ_VIRB01000101.1"/>
</dbReference>
<keyword evidence="1" id="KW-0732">Signal</keyword>
<sequence length="114" mass="12697">MKRKIIGILSAALVAIMVMGAPVHAATQTFTSSGQSFSEPWELAYENPNVWKIVYGYNVFLIHEDYTHGYNFSKHHVATVTNANGAFSKDNIPAHWAKIEVTHSGSYVTYSISY</sequence>
<comment type="caution">
    <text evidence="2">The sequence shown here is derived from an EMBL/GenBank/DDBJ whole genome shotgun (WGS) entry which is preliminary data.</text>
</comment>